<dbReference type="InterPro" id="IPR003737">
    <property type="entry name" value="GlcNAc_PI_deacetylase-related"/>
</dbReference>
<dbReference type="Gene3D" id="3.40.50.10320">
    <property type="entry name" value="LmbE-like"/>
    <property type="match status" value="1"/>
</dbReference>
<proteinExistence type="predicted"/>
<organism evidence="1 2">
    <name type="scientific">Desulfovibrio psychrotolerans</name>
    <dbReference type="NCBI Taxonomy" id="415242"/>
    <lineage>
        <taxon>Bacteria</taxon>
        <taxon>Pseudomonadati</taxon>
        <taxon>Thermodesulfobacteriota</taxon>
        <taxon>Desulfovibrionia</taxon>
        <taxon>Desulfovibrionales</taxon>
        <taxon>Desulfovibrionaceae</taxon>
        <taxon>Desulfovibrio</taxon>
    </lineage>
</organism>
<reference evidence="1 2" key="1">
    <citation type="submission" date="2020-05" db="EMBL/GenBank/DDBJ databases">
        <title>Draft genome sequence of Desulfovibrio psychrotolerans JS1T.</title>
        <authorList>
            <person name="Ueno A."/>
            <person name="Tamazawa S."/>
            <person name="Tamamura S."/>
            <person name="Murakami T."/>
            <person name="Kiyama T."/>
            <person name="Inomata H."/>
            <person name="Amano Y."/>
            <person name="Miyakawa K."/>
            <person name="Tamaki H."/>
            <person name="Naganuma T."/>
            <person name="Kaneko K."/>
        </authorList>
    </citation>
    <scope>NUCLEOTIDE SEQUENCE [LARGE SCALE GENOMIC DNA]</scope>
    <source>
        <strain evidence="1 2">JS1</strain>
    </source>
</reference>
<sequence>MLREYIRRGYRTLLPLLYARRNYKFFMAGSFADLDNRIRRQVLASNMLNAVLRPILIPPPFGKKVLVIAPHQDDEAIGCGGAVLAHLNAGGHARTVVVQDGCGAEHALGMTREELMNIRERESMECARRMGCDEPEFLRFPAVDGQTAGRVADRLSAVLKVYAPDAIFAPSVLDNNLEHAYTAKALAMALEATPVKAQVYSYEVWGLCIPSTAVNIDRFIDGKMDLIACFASQTRNNDYAHAFRGLAMYHALQFGAVDVRHVERFFAQPADEYVGFVHSVMTERADYV</sequence>
<keyword evidence="2" id="KW-1185">Reference proteome</keyword>
<accession>A0A7J0BVX4</accession>
<evidence type="ECO:0000313" key="2">
    <source>
        <dbReference type="Proteomes" id="UP000503820"/>
    </source>
</evidence>
<dbReference type="Pfam" id="PF02585">
    <property type="entry name" value="PIG-L"/>
    <property type="match status" value="1"/>
</dbReference>
<comment type="caution">
    <text evidence="1">The sequence shown here is derived from an EMBL/GenBank/DDBJ whole genome shotgun (WGS) entry which is preliminary data.</text>
</comment>
<dbReference type="InterPro" id="IPR024078">
    <property type="entry name" value="LmbE-like_dom_sf"/>
</dbReference>
<dbReference type="Proteomes" id="UP000503820">
    <property type="component" value="Unassembled WGS sequence"/>
</dbReference>
<evidence type="ECO:0000313" key="1">
    <source>
        <dbReference type="EMBL" id="GFM37315.1"/>
    </source>
</evidence>
<evidence type="ECO:0008006" key="3">
    <source>
        <dbReference type="Google" id="ProtNLM"/>
    </source>
</evidence>
<gene>
    <name evidence="1" type="ORF">DSM19430T_19990</name>
</gene>
<protein>
    <recommendedName>
        <fullName evidence="3">PIG-L family deacetylase</fullName>
    </recommendedName>
</protein>
<dbReference type="AlphaFoldDB" id="A0A7J0BVX4"/>
<name>A0A7J0BVX4_9BACT</name>
<dbReference type="EMBL" id="BLVP01000008">
    <property type="protein sequence ID" value="GFM37315.1"/>
    <property type="molecule type" value="Genomic_DNA"/>
</dbReference>
<dbReference type="RefSeq" id="WP_174409927.1">
    <property type="nucleotide sequence ID" value="NZ_BLVP01000008.1"/>
</dbReference>
<dbReference type="SUPFAM" id="SSF102588">
    <property type="entry name" value="LmbE-like"/>
    <property type="match status" value="1"/>
</dbReference>